<comment type="caution">
    <text evidence="1">The sequence shown here is derived from an EMBL/GenBank/DDBJ whole genome shotgun (WGS) entry which is preliminary data.</text>
</comment>
<keyword evidence="2" id="KW-1185">Reference proteome</keyword>
<reference evidence="1 2" key="1">
    <citation type="submission" date="2020-04" db="EMBL/GenBank/DDBJ databases">
        <title>Ramlibacter sp. G-1-2-2 isolated from soil.</title>
        <authorList>
            <person name="Dahal R.H."/>
        </authorList>
    </citation>
    <scope>NUCLEOTIDE SEQUENCE [LARGE SCALE GENOMIC DNA]</scope>
    <source>
        <strain evidence="1 2">G-1-2-2</strain>
    </source>
</reference>
<evidence type="ECO:0000313" key="1">
    <source>
        <dbReference type="EMBL" id="NML43514.1"/>
    </source>
</evidence>
<protein>
    <submittedName>
        <fullName evidence="1">Uncharacterized protein</fullName>
    </submittedName>
</protein>
<proteinExistence type="predicted"/>
<dbReference type="AlphaFoldDB" id="A0A848GYW6"/>
<name>A0A848GYW6_9BURK</name>
<dbReference type="RefSeq" id="WP_169417717.1">
    <property type="nucleotide sequence ID" value="NZ_JABBFX010000001.1"/>
</dbReference>
<accession>A0A848GYW6</accession>
<dbReference type="EMBL" id="JABBFX010000001">
    <property type="protein sequence ID" value="NML43514.1"/>
    <property type="molecule type" value="Genomic_DNA"/>
</dbReference>
<dbReference type="Proteomes" id="UP000541185">
    <property type="component" value="Unassembled WGS sequence"/>
</dbReference>
<organism evidence="1 2">
    <name type="scientific">Ramlibacter agri</name>
    <dbReference type="NCBI Taxonomy" id="2728837"/>
    <lineage>
        <taxon>Bacteria</taxon>
        <taxon>Pseudomonadati</taxon>
        <taxon>Pseudomonadota</taxon>
        <taxon>Betaproteobacteria</taxon>
        <taxon>Burkholderiales</taxon>
        <taxon>Comamonadaceae</taxon>
        <taxon>Ramlibacter</taxon>
    </lineage>
</organism>
<gene>
    <name evidence="1" type="ORF">HHL11_07125</name>
</gene>
<evidence type="ECO:0000313" key="2">
    <source>
        <dbReference type="Proteomes" id="UP000541185"/>
    </source>
</evidence>
<sequence length="92" mass="9849">MTAVTIAQICATAGVSPRLYSMVAKVHRLGCGELWAQLVAGKVSAHLALQICSLDHAGQQHVLAEMAPMRARERTQFVQRVLAIATKPAEVA</sequence>